<comment type="subcellular location">
    <subcellularLocation>
        <location evidence="2">Cell membrane</location>
        <topology evidence="2">Multi-pass membrane protein</topology>
    </subcellularLocation>
</comment>
<dbReference type="Proteomes" id="UP001218788">
    <property type="component" value="Unassembled WGS sequence"/>
</dbReference>
<dbReference type="SUPFAM" id="SSF103473">
    <property type="entry name" value="MFS general substrate transporter"/>
    <property type="match status" value="1"/>
</dbReference>
<dbReference type="Gene3D" id="1.20.1250.20">
    <property type="entry name" value="MFS general substrate transporter like domains"/>
    <property type="match status" value="1"/>
</dbReference>
<feature type="transmembrane region" description="Helical" evidence="9">
    <location>
        <begin position="180"/>
        <end position="198"/>
    </location>
</feature>
<dbReference type="InterPro" id="IPR005829">
    <property type="entry name" value="Sugar_transporter_CS"/>
</dbReference>
<comment type="caution">
    <text evidence="11">The sequence shown here is derived from an EMBL/GenBank/DDBJ whole genome shotgun (WGS) entry which is preliminary data.</text>
</comment>
<keyword evidence="12" id="KW-1185">Reference proteome</keyword>
<reference evidence="11 12" key="1">
    <citation type="submission" date="2022-10" db="EMBL/GenBank/DDBJ databases">
        <title>Alteromonas sp. chi3 Genome sequencing.</title>
        <authorList>
            <person name="Park S."/>
        </authorList>
    </citation>
    <scope>NUCLEOTIDE SEQUENCE [LARGE SCALE GENOMIC DNA]</scope>
    <source>
        <strain evidence="12">chi3</strain>
    </source>
</reference>
<organism evidence="11 12">
    <name type="scientific">Alteromonas gilva</name>
    <dbReference type="NCBI Taxonomy" id="2987522"/>
    <lineage>
        <taxon>Bacteria</taxon>
        <taxon>Pseudomonadati</taxon>
        <taxon>Pseudomonadota</taxon>
        <taxon>Gammaproteobacteria</taxon>
        <taxon>Alteromonadales</taxon>
        <taxon>Alteromonadaceae</taxon>
        <taxon>Alteromonas/Salinimonas group</taxon>
        <taxon>Alteromonas</taxon>
    </lineage>
</organism>
<evidence type="ECO:0000256" key="9">
    <source>
        <dbReference type="SAM" id="Phobius"/>
    </source>
</evidence>
<feature type="transmembrane region" description="Helical" evidence="9">
    <location>
        <begin position="21"/>
        <end position="46"/>
    </location>
</feature>
<evidence type="ECO:0000256" key="2">
    <source>
        <dbReference type="ARBA" id="ARBA00004651"/>
    </source>
</evidence>
<keyword evidence="5" id="KW-1003">Cell membrane</keyword>
<feature type="transmembrane region" description="Helical" evidence="9">
    <location>
        <begin position="114"/>
        <end position="136"/>
    </location>
</feature>
<accession>A0ABT5L664</accession>
<evidence type="ECO:0000256" key="7">
    <source>
        <dbReference type="ARBA" id="ARBA00022989"/>
    </source>
</evidence>
<comment type="similarity">
    <text evidence="3">Belongs to the major facilitator superfamily. TCR/Tet family.</text>
</comment>
<feature type="domain" description="Major facilitator superfamily (MFS) profile" evidence="10">
    <location>
        <begin position="21"/>
        <end position="397"/>
    </location>
</feature>
<dbReference type="PRINTS" id="PR01035">
    <property type="entry name" value="TCRTETA"/>
</dbReference>
<evidence type="ECO:0000313" key="12">
    <source>
        <dbReference type="Proteomes" id="UP001218788"/>
    </source>
</evidence>
<feature type="transmembrane region" description="Helical" evidence="9">
    <location>
        <begin position="370"/>
        <end position="391"/>
    </location>
</feature>
<dbReference type="InterPro" id="IPR011701">
    <property type="entry name" value="MFS"/>
</dbReference>
<feature type="transmembrane region" description="Helical" evidence="9">
    <location>
        <begin position="243"/>
        <end position="272"/>
    </location>
</feature>
<feature type="transmembrane region" description="Helical" evidence="9">
    <location>
        <begin position="219"/>
        <end position="237"/>
    </location>
</feature>
<dbReference type="EMBL" id="JAQQXP010000002">
    <property type="protein sequence ID" value="MDC8831894.1"/>
    <property type="molecule type" value="Genomic_DNA"/>
</dbReference>
<sequence length="402" mass="41786">MNIKDSESGLGATQSSASFKHGVILVLAAVMPAMAIISLVPVLPLLLQEFAQVQGSEFLVPIALTIPALCVAVFSPMAGWVSDKIGRKSVLFFALLTYAVIGLLPFFLTDLIHIIVARVVLGIAEAAIMTVATAMIGDYFVGKTRERWVAIQIASVSLSAIILIAIGGALGEVLGSRGPFLLYLLALPIAFFVAFVLFEPKKNALNSALQHAQLPWLRILPLMFTTLFVGIIFYTIIVKMGEILALASAVSPAVIGGIGAAANIGVATGSFVFRAFKGASGQTLVGMGLLLAAMGYCGASLSSSLTFTSIALVIACLGFGILLPAMLTWILKELPEKVRGRGTGLWTGAFFLGQFAAPIVVTALQSQLGGLSTVLLLIAGLSAAGSVLALVKARGAQGLVTQ</sequence>
<evidence type="ECO:0000256" key="6">
    <source>
        <dbReference type="ARBA" id="ARBA00022692"/>
    </source>
</evidence>
<dbReference type="PROSITE" id="PS50850">
    <property type="entry name" value="MFS"/>
    <property type="match status" value="1"/>
</dbReference>
<feature type="transmembrane region" description="Helical" evidence="9">
    <location>
        <begin position="307"/>
        <end position="331"/>
    </location>
</feature>
<dbReference type="PANTHER" id="PTHR23517">
    <property type="entry name" value="RESISTANCE PROTEIN MDTM, PUTATIVE-RELATED-RELATED"/>
    <property type="match status" value="1"/>
</dbReference>
<proteinExistence type="inferred from homology"/>
<protein>
    <submittedName>
        <fullName evidence="11">MFS transporter</fullName>
    </submittedName>
</protein>
<evidence type="ECO:0000256" key="1">
    <source>
        <dbReference type="ARBA" id="ARBA00003279"/>
    </source>
</evidence>
<evidence type="ECO:0000256" key="5">
    <source>
        <dbReference type="ARBA" id="ARBA00022475"/>
    </source>
</evidence>
<evidence type="ECO:0000313" key="11">
    <source>
        <dbReference type="EMBL" id="MDC8831894.1"/>
    </source>
</evidence>
<feature type="transmembrane region" description="Helical" evidence="9">
    <location>
        <begin position="148"/>
        <end position="168"/>
    </location>
</feature>
<feature type="transmembrane region" description="Helical" evidence="9">
    <location>
        <begin position="90"/>
        <end position="108"/>
    </location>
</feature>
<evidence type="ECO:0000256" key="3">
    <source>
        <dbReference type="ARBA" id="ARBA00007520"/>
    </source>
</evidence>
<dbReference type="InterPro" id="IPR020846">
    <property type="entry name" value="MFS_dom"/>
</dbReference>
<dbReference type="RefSeq" id="WP_273641675.1">
    <property type="nucleotide sequence ID" value="NZ_JAQQXP010000002.1"/>
</dbReference>
<gene>
    <name evidence="11" type="ORF">OIK42_14140</name>
</gene>
<dbReference type="CDD" id="cd17473">
    <property type="entry name" value="MFS_arabinose_efflux_permease_like"/>
    <property type="match status" value="1"/>
</dbReference>
<dbReference type="Pfam" id="PF07690">
    <property type="entry name" value="MFS_1"/>
    <property type="match status" value="1"/>
</dbReference>
<evidence type="ECO:0000256" key="8">
    <source>
        <dbReference type="ARBA" id="ARBA00023136"/>
    </source>
</evidence>
<dbReference type="InterPro" id="IPR036259">
    <property type="entry name" value="MFS_trans_sf"/>
</dbReference>
<dbReference type="PROSITE" id="PS00216">
    <property type="entry name" value="SUGAR_TRANSPORT_1"/>
    <property type="match status" value="1"/>
</dbReference>
<name>A0ABT5L664_9ALTE</name>
<comment type="function">
    <text evidence="1">Resistance to tetracycline by an active tetracycline efflux. This is an energy-dependent process that decreases the accumulation of the antibiotic in whole cells. This protein functions as a metal-tetracycline/H(+) antiporter.</text>
</comment>
<feature type="transmembrane region" description="Helical" evidence="9">
    <location>
        <begin position="58"/>
        <end position="78"/>
    </location>
</feature>
<keyword evidence="6 9" id="KW-0812">Transmembrane</keyword>
<feature type="transmembrane region" description="Helical" evidence="9">
    <location>
        <begin position="343"/>
        <end position="364"/>
    </location>
</feature>
<evidence type="ECO:0000259" key="10">
    <source>
        <dbReference type="PROSITE" id="PS50850"/>
    </source>
</evidence>
<dbReference type="InterPro" id="IPR001958">
    <property type="entry name" value="Tet-R_TetA/multi-R_MdtG-like"/>
</dbReference>
<keyword evidence="8 9" id="KW-0472">Membrane</keyword>
<dbReference type="InterPro" id="IPR050171">
    <property type="entry name" value="MFS_Transporters"/>
</dbReference>
<keyword evidence="7 9" id="KW-1133">Transmembrane helix</keyword>
<keyword evidence="4" id="KW-0813">Transport</keyword>
<evidence type="ECO:0000256" key="4">
    <source>
        <dbReference type="ARBA" id="ARBA00022448"/>
    </source>
</evidence>